<name>A0ACC2XFI4_9TREE</name>
<accession>A0ACC2XFI4</accession>
<reference evidence="1" key="1">
    <citation type="submission" date="2023-04" db="EMBL/GenBank/DDBJ databases">
        <title>Draft Genome sequencing of Naganishia species isolated from polar environments using Oxford Nanopore Technology.</title>
        <authorList>
            <person name="Leo P."/>
            <person name="Venkateswaran K."/>
        </authorList>
    </citation>
    <scope>NUCLEOTIDE SEQUENCE</scope>
    <source>
        <strain evidence="1">MNA-CCFEE 5425</strain>
    </source>
</reference>
<dbReference type="Proteomes" id="UP001243375">
    <property type="component" value="Unassembled WGS sequence"/>
</dbReference>
<evidence type="ECO:0000313" key="1">
    <source>
        <dbReference type="EMBL" id="KAJ9121796.1"/>
    </source>
</evidence>
<proteinExistence type="predicted"/>
<protein>
    <submittedName>
        <fullName evidence="1">Uncharacterized protein</fullName>
    </submittedName>
</protein>
<keyword evidence="2" id="KW-1185">Reference proteome</keyword>
<evidence type="ECO:0000313" key="2">
    <source>
        <dbReference type="Proteomes" id="UP001243375"/>
    </source>
</evidence>
<dbReference type="EMBL" id="JASBWU010000005">
    <property type="protein sequence ID" value="KAJ9121796.1"/>
    <property type="molecule type" value="Genomic_DNA"/>
</dbReference>
<comment type="caution">
    <text evidence="1">The sequence shown here is derived from an EMBL/GenBank/DDBJ whole genome shotgun (WGS) entry which is preliminary data.</text>
</comment>
<sequence>MDTSAAGAPSTSRRSTRRQIGPPQPSAEPVSSTGASSSSAAWIPAALPPVPPAEPQLIRSFNLHHKKVEWAETPALRPRENRTSSPMPLDIVNEEWQQVSEKGTVEARYQLAVERFGFCSAVKPTTDQQKLAEWHRCRYVWKLWRYFSATRLWRASQLDTEHAWVMVNVELFLYIYRTLKFYSEQLRDGDSSSRPEQLCDRSANTVIRRTVETIGKSYGSATWLYHCGMIGNPWHQPNFRKLCEKLEPLLAKHPYSQIMNGIQYALVNKLFYGQLESEGENRKPKKDNSNRKPAASRNTSSAKVIGRHRNDDRETLPLDQDELDALFQQQLINTSDRLERIRKERYLMPADLRDVKIFLEFDAEVKILWARQWIAPYLRQLQEREQLPPLNPIPQAHPYPPLDLGPRTRDIELQTAAVNDEADEQEDRGLDAISQHSAEEDEAVPPETASLTGGASVDEHDDTADNDDNDIEMASIGDDIHQDIQESVNTPTQTYVSAAVQMDEPSTNELDDLKAKMATEMEKKLDELSKRHEEEVKRLQAAAALRHQVQAELEM</sequence>
<gene>
    <name evidence="1" type="ORF">QFC22_002419</name>
</gene>
<organism evidence="1 2">
    <name type="scientific">Naganishia vaughanmartiniae</name>
    <dbReference type="NCBI Taxonomy" id="1424756"/>
    <lineage>
        <taxon>Eukaryota</taxon>
        <taxon>Fungi</taxon>
        <taxon>Dikarya</taxon>
        <taxon>Basidiomycota</taxon>
        <taxon>Agaricomycotina</taxon>
        <taxon>Tremellomycetes</taxon>
        <taxon>Filobasidiales</taxon>
        <taxon>Filobasidiaceae</taxon>
        <taxon>Naganishia</taxon>
    </lineage>
</organism>